<sequence>MKDFFKYVVGACATKYATAKGYAPLTGNLVDLANSAIAEIQ</sequence>
<dbReference type="AlphaFoldDB" id="A0A6J7E9J5"/>
<proteinExistence type="predicted"/>
<name>A0A6J7E9J5_9ZZZZ</name>
<dbReference type="Gene3D" id="3.40.190.10">
    <property type="entry name" value="Periplasmic binding protein-like II"/>
    <property type="match status" value="1"/>
</dbReference>
<reference evidence="1" key="1">
    <citation type="submission" date="2020-05" db="EMBL/GenBank/DDBJ databases">
        <authorList>
            <person name="Chiriac C."/>
            <person name="Salcher M."/>
            <person name="Ghai R."/>
            <person name="Kavagutti S V."/>
        </authorList>
    </citation>
    <scope>NUCLEOTIDE SEQUENCE</scope>
</reference>
<accession>A0A6J7E9J5</accession>
<dbReference type="EMBL" id="CAFBLW010000052">
    <property type="protein sequence ID" value="CAB4877810.1"/>
    <property type="molecule type" value="Genomic_DNA"/>
</dbReference>
<evidence type="ECO:0000313" key="1">
    <source>
        <dbReference type="EMBL" id="CAB4877810.1"/>
    </source>
</evidence>
<protein>
    <submittedName>
        <fullName evidence="1">Unannotated protein</fullName>
    </submittedName>
</protein>
<gene>
    <name evidence="1" type="ORF">UFOPK3461_00708</name>
</gene>
<organism evidence="1">
    <name type="scientific">freshwater metagenome</name>
    <dbReference type="NCBI Taxonomy" id="449393"/>
    <lineage>
        <taxon>unclassified sequences</taxon>
        <taxon>metagenomes</taxon>
        <taxon>ecological metagenomes</taxon>
    </lineage>
</organism>